<feature type="region of interest" description="Disordered" evidence="10">
    <location>
        <begin position="141"/>
        <end position="163"/>
    </location>
</feature>
<dbReference type="PROSITE" id="PS00028">
    <property type="entry name" value="ZINC_FINGER_C2H2_1"/>
    <property type="match status" value="1"/>
</dbReference>
<evidence type="ECO:0000259" key="11">
    <source>
        <dbReference type="PROSITE" id="PS50157"/>
    </source>
</evidence>
<feature type="region of interest" description="Disordered" evidence="10">
    <location>
        <begin position="40"/>
        <end position="101"/>
    </location>
</feature>
<evidence type="ECO:0000256" key="8">
    <source>
        <dbReference type="ARBA" id="ARBA00023242"/>
    </source>
</evidence>
<proteinExistence type="predicted"/>
<evidence type="ECO:0000256" key="7">
    <source>
        <dbReference type="ARBA" id="ARBA00023163"/>
    </source>
</evidence>
<keyword evidence="6" id="KW-0805">Transcription regulation</keyword>
<dbReference type="Proteomes" id="UP000335636">
    <property type="component" value="Unassembled WGS sequence"/>
</dbReference>
<dbReference type="Pfam" id="PF00096">
    <property type="entry name" value="zf-C2H2"/>
    <property type="match status" value="1"/>
</dbReference>
<dbReference type="SMART" id="SM00355">
    <property type="entry name" value="ZnF_C2H2"/>
    <property type="match status" value="1"/>
</dbReference>
<evidence type="ECO:0000256" key="5">
    <source>
        <dbReference type="ARBA" id="ARBA00022833"/>
    </source>
</evidence>
<dbReference type="SUPFAM" id="SSF57667">
    <property type="entry name" value="beta-beta-alpha zinc fingers"/>
    <property type="match status" value="1"/>
</dbReference>
<feature type="compositionally biased region" description="Gly residues" evidence="10">
    <location>
        <begin position="141"/>
        <end position="156"/>
    </location>
</feature>
<comment type="caution">
    <text evidence="12">The sequence shown here is derived from an EMBL/GenBank/DDBJ whole genome shotgun (WGS) entry which is preliminary data.</text>
</comment>
<dbReference type="InterPro" id="IPR036236">
    <property type="entry name" value="Znf_C2H2_sf"/>
</dbReference>
<evidence type="ECO:0000256" key="2">
    <source>
        <dbReference type="ARBA" id="ARBA00022723"/>
    </source>
</evidence>
<name>A0A5E4D6C4_MARMO</name>
<dbReference type="FunFam" id="3.30.160.60:FF:000032">
    <property type="entry name" value="Krueppel-like factor 4"/>
    <property type="match status" value="1"/>
</dbReference>
<keyword evidence="3" id="KW-0677">Repeat</keyword>
<accession>A0A5E4D6C4</accession>
<keyword evidence="2" id="KW-0479">Metal-binding</keyword>
<evidence type="ECO:0000256" key="9">
    <source>
        <dbReference type="PROSITE-ProRule" id="PRU00042"/>
    </source>
</evidence>
<keyword evidence="8" id="KW-0539">Nucleus</keyword>
<keyword evidence="5" id="KW-0862">Zinc</keyword>
<reference evidence="12" key="1">
    <citation type="submission" date="2019-04" db="EMBL/GenBank/DDBJ databases">
        <authorList>
            <person name="Alioto T."/>
            <person name="Alioto T."/>
        </authorList>
    </citation>
    <scope>NUCLEOTIDE SEQUENCE [LARGE SCALE GENOMIC DNA]</scope>
</reference>
<dbReference type="InterPro" id="IPR013087">
    <property type="entry name" value="Znf_C2H2_type"/>
</dbReference>
<evidence type="ECO:0000256" key="6">
    <source>
        <dbReference type="ARBA" id="ARBA00023015"/>
    </source>
</evidence>
<protein>
    <recommendedName>
        <fullName evidence="11">C2H2-type domain-containing protein</fullName>
    </recommendedName>
</protein>
<feature type="domain" description="C2H2-type" evidence="11">
    <location>
        <begin position="218"/>
        <end position="239"/>
    </location>
</feature>
<evidence type="ECO:0000256" key="10">
    <source>
        <dbReference type="SAM" id="MobiDB-lite"/>
    </source>
</evidence>
<dbReference type="PANTHER" id="PTHR23235">
    <property type="entry name" value="KRUEPPEL-LIKE TRANSCRIPTION FACTOR"/>
    <property type="match status" value="1"/>
</dbReference>
<dbReference type="AlphaFoldDB" id="A0A5E4D6C4"/>
<gene>
    <name evidence="12" type="ORF">MONAX_5E045871</name>
</gene>
<evidence type="ECO:0000256" key="4">
    <source>
        <dbReference type="ARBA" id="ARBA00022771"/>
    </source>
</evidence>
<keyword evidence="7" id="KW-0804">Transcription</keyword>
<evidence type="ECO:0000256" key="1">
    <source>
        <dbReference type="ARBA" id="ARBA00004123"/>
    </source>
</evidence>
<dbReference type="PANTHER" id="PTHR23235:SF44">
    <property type="entry name" value="KRUEPPEL-LIKE FACTOR 15"/>
    <property type="match status" value="1"/>
</dbReference>
<organism evidence="12 13">
    <name type="scientific">Marmota monax</name>
    <name type="common">Woodchuck</name>
    <dbReference type="NCBI Taxonomy" id="9995"/>
    <lineage>
        <taxon>Eukaryota</taxon>
        <taxon>Metazoa</taxon>
        <taxon>Chordata</taxon>
        <taxon>Craniata</taxon>
        <taxon>Vertebrata</taxon>
        <taxon>Euteleostomi</taxon>
        <taxon>Mammalia</taxon>
        <taxon>Eutheria</taxon>
        <taxon>Euarchontoglires</taxon>
        <taxon>Glires</taxon>
        <taxon>Rodentia</taxon>
        <taxon>Sciuromorpha</taxon>
        <taxon>Sciuridae</taxon>
        <taxon>Xerinae</taxon>
        <taxon>Marmotini</taxon>
        <taxon>Marmota</taxon>
    </lineage>
</organism>
<comment type="subcellular location">
    <subcellularLocation>
        <location evidence="1">Nucleus</location>
    </subcellularLocation>
</comment>
<dbReference type="EMBL" id="CABDUW010003805">
    <property type="protein sequence ID" value="VTJ89774.1"/>
    <property type="molecule type" value="Genomic_DNA"/>
</dbReference>
<dbReference type="GO" id="GO:0005634">
    <property type="term" value="C:nucleus"/>
    <property type="evidence" value="ECO:0007669"/>
    <property type="project" value="UniProtKB-SubCell"/>
</dbReference>
<evidence type="ECO:0000313" key="13">
    <source>
        <dbReference type="Proteomes" id="UP000335636"/>
    </source>
</evidence>
<evidence type="ECO:0000256" key="3">
    <source>
        <dbReference type="ARBA" id="ARBA00022737"/>
    </source>
</evidence>
<feature type="domain" description="C2H2-type" evidence="11">
    <location>
        <begin position="240"/>
        <end position="267"/>
    </location>
</feature>
<evidence type="ECO:0000313" key="12">
    <source>
        <dbReference type="EMBL" id="VTJ89774.1"/>
    </source>
</evidence>
<dbReference type="GO" id="GO:0008270">
    <property type="term" value="F:zinc ion binding"/>
    <property type="evidence" value="ECO:0007669"/>
    <property type="project" value="UniProtKB-KW"/>
</dbReference>
<sequence length="275" mass="29336">MQEGQGAVVARVRNHLNSYVVAGETWGAGDLGCRRVGVQDGGGAEGSGRRTVRAQEARAQEGPGTGDLGRRRVRAQEVPGAGGRDALWSGRRRPGHRTVGAQGAWDAGWSRRRGLGMQESQGTVVARVKNHLNTYVVAGGTRGAGGRGAGGSGRRGPGAQEGRVWTGLRLPGGVTCSFKNQQSLADPALLLGRLLAPWPGRQAGSAPRARLADRAAVSRRFSRSDELSRHRRSHSGVKPYQCPVCEKKFARSDHLSKHVKVHRFPRSSRAVRAAN</sequence>
<dbReference type="GO" id="GO:0000978">
    <property type="term" value="F:RNA polymerase II cis-regulatory region sequence-specific DNA binding"/>
    <property type="evidence" value="ECO:0007669"/>
    <property type="project" value="TreeGrafter"/>
</dbReference>
<dbReference type="GO" id="GO:0000981">
    <property type="term" value="F:DNA-binding transcription factor activity, RNA polymerase II-specific"/>
    <property type="evidence" value="ECO:0007669"/>
    <property type="project" value="TreeGrafter"/>
</dbReference>
<dbReference type="PROSITE" id="PS50157">
    <property type="entry name" value="ZINC_FINGER_C2H2_2"/>
    <property type="match status" value="2"/>
</dbReference>
<keyword evidence="4 9" id="KW-0863">Zinc-finger</keyword>
<dbReference type="Gene3D" id="3.30.160.60">
    <property type="entry name" value="Classic Zinc Finger"/>
    <property type="match status" value="2"/>
</dbReference>
<keyword evidence="13" id="KW-1185">Reference proteome</keyword>